<dbReference type="InterPro" id="IPR000504">
    <property type="entry name" value="RRM_dom"/>
</dbReference>
<evidence type="ECO:0000256" key="6">
    <source>
        <dbReference type="SAM" id="MobiDB-lite"/>
    </source>
</evidence>
<dbReference type="InterPro" id="IPR002646">
    <property type="entry name" value="PolA_pol_head_dom"/>
</dbReference>
<dbReference type="PANTHER" id="PTHR43051:SF2">
    <property type="entry name" value="POLYNUCLEOTIDE ADENYLYLTRANSFERASE FAMILY PROTEIN-RELATED"/>
    <property type="match status" value="1"/>
</dbReference>
<dbReference type="GO" id="GO:0000166">
    <property type="term" value="F:nucleotide binding"/>
    <property type="evidence" value="ECO:0007669"/>
    <property type="project" value="UniProtKB-KW"/>
</dbReference>
<dbReference type="SUPFAM" id="SSF54928">
    <property type="entry name" value="RNA-binding domain, RBD"/>
    <property type="match status" value="3"/>
</dbReference>
<feature type="domain" description="RRM" evidence="7">
    <location>
        <begin position="762"/>
        <end position="821"/>
    </location>
</feature>
<evidence type="ECO:0000256" key="3">
    <source>
        <dbReference type="ARBA" id="ARBA00022741"/>
    </source>
</evidence>
<name>A0A7G2ERB7_ARATH</name>
<feature type="domain" description="RRM" evidence="7">
    <location>
        <begin position="867"/>
        <end position="944"/>
    </location>
</feature>
<evidence type="ECO:0000313" key="9">
    <source>
        <dbReference type="Proteomes" id="UP000516314"/>
    </source>
</evidence>
<dbReference type="CDD" id="cd00590">
    <property type="entry name" value="RRM_SF"/>
    <property type="match status" value="4"/>
</dbReference>
<dbReference type="Proteomes" id="UP000516314">
    <property type="component" value="Chromosome 3"/>
</dbReference>
<organism evidence="8 9">
    <name type="scientific">Arabidopsis thaliana</name>
    <name type="common">Mouse-ear cress</name>
    <dbReference type="NCBI Taxonomy" id="3702"/>
    <lineage>
        <taxon>Eukaryota</taxon>
        <taxon>Viridiplantae</taxon>
        <taxon>Streptophyta</taxon>
        <taxon>Embryophyta</taxon>
        <taxon>Tracheophyta</taxon>
        <taxon>Spermatophyta</taxon>
        <taxon>Magnoliopsida</taxon>
        <taxon>eudicotyledons</taxon>
        <taxon>Gunneridae</taxon>
        <taxon>Pentapetalae</taxon>
        <taxon>rosids</taxon>
        <taxon>malvids</taxon>
        <taxon>Brassicales</taxon>
        <taxon>Brassicaceae</taxon>
        <taxon>Camelineae</taxon>
        <taxon>Arabidopsis</taxon>
    </lineage>
</organism>
<dbReference type="Gene3D" id="3.30.70.330">
    <property type="match status" value="4"/>
</dbReference>
<dbReference type="FunFam" id="3.30.70.330:FF:001699">
    <property type="match status" value="1"/>
</dbReference>
<dbReference type="Pfam" id="PF01743">
    <property type="entry name" value="PolyA_pol"/>
    <property type="match status" value="1"/>
</dbReference>
<feature type="compositionally biased region" description="Polar residues" evidence="6">
    <location>
        <begin position="156"/>
        <end position="176"/>
    </location>
</feature>
<dbReference type="CDD" id="cd05398">
    <property type="entry name" value="NT_ClassII-CCAase"/>
    <property type="match status" value="1"/>
</dbReference>
<dbReference type="GO" id="GO:0001680">
    <property type="term" value="P:tRNA 3'-terminal CCA addition"/>
    <property type="evidence" value="ECO:0007669"/>
    <property type="project" value="UniProtKB-ARBA"/>
</dbReference>
<dbReference type="PROSITE" id="PS50102">
    <property type="entry name" value="RRM"/>
    <property type="match status" value="4"/>
</dbReference>
<dbReference type="InterPro" id="IPR043519">
    <property type="entry name" value="NT_sf"/>
</dbReference>
<sequence>MAVLSVGFFACRSHFPVLPLFYCFSKVQLNTVAAAMETVDDKDSDHHHDKGSNKTSKAPEWKKLNSKDLGITTSMISKPTRIVLNGLKSKGYDVYLVGGCVRDLILKRTPKDFDILTSAELREVVRSFSRCEIIGKKFPICHVHIGNDMIEVSSFSTSAQNSPRNTRTGSGKSNGSYDEDSIRFNNCLQRDFTINGLMFDPYAKVVYDYLGGIEDIKKAKVRTVFHAGTSFQEDSARILRGTRIAARLGFTISKETAHFLKNLSFLVQRLHRGRILLEMNYMLAYGSAEASLRLLWKFGILEILLPIQAAYLVRTGFKRRDKRSNLLLSLFGNLDKLLAPDKPCHSSLWLTILALHKALADQPRYPSVVAAFSLAVHNGGDVLEAVKITRKVTKPHNRSFFELLEPEEMDSQTLLDEVMDFDSSIKEALGQMTDGRFISKAMAAYPQAPYSDMVFIPLQLYLDARRIFECVKENGQKGFVPKQDTLDLSLVIFRKCSGYYADAQTHQLLKNIHSPFAKDKSSSTKEHTVICPIWQGDPAIPFIALPCQHRFDYLSLSPRYEQIKGTVELLETKSDQAPVKETVEGLDETPDSVEVPKKYMSGLLIRCFPSRKKTLYVCCLPRDTKMPDIIDFFKDVGQVVSVQLTTKRNGLRLSTGFVEFASANEAKKALDMKNGEYLCGNKLILGMASCENICTTQVLHISQGTKTTFNKKAFRLKKRRHLPILFSPFLLKSRANTLGCSIQAAAQVSMTDILSFHFYKVDFFNDVGEVVSVRLIVSPESKHVGYGFVEFASPCLANMALEMKNGEYLHDHKIFLGVAMTAPYPPRHKYNLAEKLLYEDYLGQDSLLIEEDETVEGLDEAVALREKVLFIAHVPRRTKISHIIDFFKDAGQVVNVRLIVDQKGKPFGRGFVEFTSADEAKKALEMKNGKYLLDREIYLKTAPYRPRPKRLTRLSLLIRYCIDHKVWYEDYLRQENRLIEEDETVEGLDETPDSDYLEEVAVRKKTLFIANLPLKSEMPHIINFFRDVGEVFSVRLIVDHRGKHVGCGFVEFASAYKAKKALEKKNGRRLHSHCPVLDVAEIAPYPLRPKYNLAEKLWYKLAKKLWYEDYLGQDSLLIEKDDLET</sequence>
<evidence type="ECO:0000259" key="7">
    <source>
        <dbReference type="PROSITE" id="PS50102"/>
    </source>
</evidence>
<comment type="similarity">
    <text evidence="1 5">Belongs to the tRNA nucleotidyltransferase/poly(A) polymerase family.</text>
</comment>
<feature type="domain" description="RRM" evidence="7">
    <location>
        <begin position="1005"/>
        <end position="1082"/>
    </location>
</feature>
<evidence type="ECO:0000256" key="1">
    <source>
        <dbReference type="ARBA" id="ARBA00007265"/>
    </source>
</evidence>
<protein>
    <submittedName>
        <fullName evidence="8">(thale cress) hypothetical protein</fullName>
    </submittedName>
</protein>
<evidence type="ECO:0000256" key="4">
    <source>
        <dbReference type="PROSITE-ProRule" id="PRU00176"/>
    </source>
</evidence>
<dbReference type="InterPro" id="IPR032828">
    <property type="entry name" value="PolyA_RNA-bd"/>
</dbReference>
<keyword evidence="4 5" id="KW-0694">RNA-binding</keyword>
<dbReference type="Pfam" id="PF12627">
    <property type="entry name" value="PolyA_pol_RNAbd"/>
    <property type="match status" value="1"/>
</dbReference>
<proteinExistence type="inferred from homology"/>
<dbReference type="GO" id="GO:0003723">
    <property type="term" value="F:RNA binding"/>
    <property type="evidence" value="ECO:0007669"/>
    <property type="project" value="UniProtKB-UniRule"/>
</dbReference>
<dbReference type="InterPro" id="IPR035979">
    <property type="entry name" value="RBD_domain_sf"/>
</dbReference>
<dbReference type="SMART" id="SM00360">
    <property type="entry name" value="RRM"/>
    <property type="match status" value="4"/>
</dbReference>
<feature type="region of interest" description="Disordered" evidence="6">
    <location>
        <begin position="40"/>
        <end position="59"/>
    </location>
</feature>
<dbReference type="SUPFAM" id="SSF81301">
    <property type="entry name" value="Nucleotidyltransferase"/>
    <property type="match status" value="1"/>
</dbReference>
<evidence type="ECO:0000256" key="2">
    <source>
        <dbReference type="ARBA" id="ARBA00022679"/>
    </source>
</evidence>
<feature type="domain" description="RRM" evidence="7">
    <location>
        <begin position="613"/>
        <end position="690"/>
    </location>
</feature>
<dbReference type="AlphaFoldDB" id="A0A7G2ERB7"/>
<gene>
    <name evidence="8" type="ORF">AT9943_LOCUS13103</name>
</gene>
<evidence type="ECO:0000256" key="5">
    <source>
        <dbReference type="RuleBase" id="RU003953"/>
    </source>
</evidence>
<keyword evidence="2 5" id="KW-0808">Transferase</keyword>
<dbReference type="Pfam" id="PF00076">
    <property type="entry name" value="RRM_1"/>
    <property type="match status" value="4"/>
</dbReference>
<dbReference type="InterPro" id="IPR012677">
    <property type="entry name" value="Nucleotide-bd_a/b_plait_sf"/>
</dbReference>
<accession>A0A7G2ERB7</accession>
<dbReference type="EMBL" id="LR881468">
    <property type="protein sequence ID" value="CAD5325251.1"/>
    <property type="molecule type" value="Genomic_DNA"/>
</dbReference>
<dbReference type="FunFam" id="1.10.3090.10:FF:000027">
    <property type="entry name" value="Predicted protein"/>
    <property type="match status" value="1"/>
</dbReference>
<dbReference type="FunFam" id="3.30.70.330:FF:001969">
    <property type="match status" value="1"/>
</dbReference>
<reference evidence="8 9" key="1">
    <citation type="submission" date="2020-09" db="EMBL/GenBank/DDBJ databases">
        <authorList>
            <person name="Ashkenazy H."/>
        </authorList>
    </citation>
    <scope>NUCLEOTIDE SEQUENCE [LARGE SCALE GENOMIC DNA]</scope>
    <source>
        <strain evidence="9">cv. Cdm-0</strain>
    </source>
</reference>
<dbReference type="Gene3D" id="3.30.460.10">
    <property type="entry name" value="Beta Polymerase, domain 2"/>
    <property type="match status" value="1"/>
</dbReference>
<dbReference type="PANTHER" id="PTHR43051">
    <property type="entry name" value="POLYNUCLEOTIDE ADENYLYLTRANSFERASE FAMILY PROTEIN"/>
    <property type="match status" value="1"/>
</dbReference>
<evidence type="ECO:0000313" key="8">
    <source>
        <dbReference type="EMBL" id="CAD5325251.1"/>
    </source>
</evidence>
<feature type="region of interest" description="Disordered" evidence="6">
    <location>
        <begin position="156"/>
        <end position="177"/>
    </location>
</feature>
<keyword evidence="3" id="KW-0547">Nucleotide-binding</keyword>
<dbReference type="GO" id="GO:0016779">
    <property type="term" value="F:nucleotidyltransferase activity"/>
    <property type="evidence" value="ECO:0007669"/>
    <property type="project" value="InterPro"/>
</dbReference>
<dbReference type="InterPro" id="IPR052191">
    <property type="entry name" value="tRNA_ntf/polyA_polymerase_I"/>
</dbReference>
<dbReference type="Gene3D" id="1.10.3090.10">
    <property type="entry name" value="cca-adding enzyme, domain 2"/>
    <property type="match status" value="1"/>
</dbReference>
<dbReference type="SUPFAM" id="SSF81891">
    <property type="entry name" value="Poly A polymerase C-terminal region-like"/>
    <property type="match status" value="1"/>
</dbReference>